<dbReference type="CDD" id="cd02440">
    <property type="entry name" value="AdoMet_MTases"/>
    <property type="match status" value="1"/>
</dbReference>
<dbReference type="PANTHER" id="PTHR35897">
    <property type="entry name" value="METHYLTRANSFERASE AUSD"/>
    <property type="match status" value="1"/>
</dbReference>
<keyword evidence="2" id="KW-0808">Transferase</keyword>
<dbReference type="Proteomes" id="UP000799440">
    <property type="component" value="Unassembled WGS sequence"/>
</dbReference>
<dbReference type="PANTHER" id="PTHR35897:SF1">
    <property type="entry name" value="METHYLTRANSFERASE AUSD"/>
    <property type="match status" value="1"/>
</dbReference>
<reference evidence="6" key="1">
    <citation type="journal article" date="2020" name="Stud. Mycol.">
        <title>101 Dothideomycetes genomes: a test case for predicting lifestyles and emergence of pathogens.</title>
        <authorList>
            <person name="Haridas S."/>
            <person name="Albert R."/>
            <person name="Binder M."/>
            <person name="Bloem J."/>
            <person name="Labutti K."/>
            <person name="Salamov A."/>
            <person name="Andreopoulos B."/>
            <person name="Baker S."/>
            <person name="Barry K."/>
            <person name="Bills G."/>
            <person name="Bluhm B."/>
            <person name="Cannon C."/>
            <person name="Castanera R."/>
            <person name="Culley D."/>
            <person name="Daum C."/>
            <person name="Ezra D."/>
            <person name="Gonzalez J."/>
            <person name="Henrissat B."/>
            <person name="Kuo A."/>
            <person name="Liang C."/>
            <person name="Lipzen A."/>
            <person name="Lutzoni F."/>
            <person name="Magnuson J."/>
            <person name="Mondo S."/>
            <person name="Nolan M."/>
            <person name="Ohm R."/>
            <person name="Pangilinan J."/>
            <person name="Park H.-J."/>
            <person name="Ramirez L."/>
            <person name="Alfaro M."/>
            <person name="Sun H."/>
            <person name="Tritt A."/>
            <person name="Yoshinaga Y."/>
            <person name="Zwiers L.-H."/>
            <person name="Turgeon B."/>
            <person name="Goodwin S."/>
            <person name="Spatafora J."/>
            <person name="Crous P."/>
            <person name="Grigoriev I."/>
        </authorList>
    </citation>
    <scope>NUCLEOTIDE SEQUENCE</scope>
    <source>
        <strain evidence="6">CBS 119925</strain>
    </source>
</reference>
<evidence type="ECO:0000259" key="5">
    <source>
        <dbReference type="Pfam" id="PF13649"/>
    </source>
</evidence>
<sequence>MEKFELTRDKNVIWYDERPDETQLTPAARQLIEVYSKIPAAQVEKHVVSVQQEAWEVFPYPCIGQYRFLELSLKKFDEYPGIVRRLQRGERLLDMGCCFGQEIRQLVADGAPAENIYGCDLREEYIKLGYKLFCDRDTLKAKFITANILDDTSALADLKGNFDIIFTGSFFHLWDYEGQVKVSKVVADLLRPQSGSMILGRQVGAITATQLGTANVTSGKMDMFQHSDESFKAMWERISQETGVQYAVDTRLEIPPAGIQKFNSDNVRRIWFTVTRQ</sequence>
<evidence type="ECO:0000256" key="2">
    <source>
        <dbReference type="ARBA" id="ARBA00022679"/>
    </source>
</evidence>
<dbReference type="Pfam" id="PF13649">
    <property type="entry name" value="Methyltransf_25"/>
    <property type="match status" value="1"/>
</dbReference>
<comment type="similarity">
    <text evidence="4">Belongs to the class I-like SAM-binding methyltransferase superfamily.</text>
</comment>
<dbReference type="OrthoDB" id="2094832at2759"/>
<organism evidence="6 7">
    <name type="scientific">Sporormia fimetaria CBS 119925</name>
    <dbReference type="NCBI Taxonomy" id="1340428"/>
    <lineage>
        <taxon>Eukaryota</taxon>
        <taxon>Fungi</taxon>
        <taxon>Dikarya</taxon>
        <taxon>Ascomycota</taxon>
        <taxon>Pezizomycotina</taxon>
        <taxon>Dothideomycetes</taxon>
        <taxon>Pleosporomycetidae</taxon>
        <taxon>Pleosporales</taxon>
        <taxon>Sporormiaceae</taxon>
        <taxon>Sporormia</taxon>
    </lineage>
</organism>
<dbReference type="InterPro" id="IPR029063">
    <property type="entry name" value="SAM-dependent_MTases_sf"/>
</dbReference>
<gene>
    <name evidence="6" type="ORF">M011DRAFT_491389</name>
</gene>
<keyword evidence="3" id="KW-0949">S-adenosyl-L-methionine</keyword>
<evidence type="ECO:0000256" key="3">
    <source>
        <dbReference type="ARBA" id="ARBA00022691"/>
    </source>
</evidence>
<evidence type="ECO:0000313" key="6">
    <source>
        <dbReference type="EMBL" id="KAF2751876.1"/>
    </source>
</evidence>
<feature type="domain" description="Methyltransferase" evidence="5">
    <location>
        <begin position="93"/>
        <end position="192"/>
    </location>
</feature>
<proteinExistence type="inferred from homology"/>
<evidence type="ECO:0000256" key="4">
    <source>
        <dbReference type="ARBA" id="ARBA00038314"/>
    </source>
</evidence>
<evidence type="ECO:0000256" key="1">
    <source>
        <dbReference type="ARBA" id="ARBA00005179"/>
    </source>
</evidence>
<dbReference type="Gene3D" id="3.40.50.150">
    <property type="entry name" value="Vaccinia Virus protein VP39"/>
    <property type="match status" value="1"/>
</dbReference>
<dbReference type="InterPro" id="IPR051654">
    <property type="entry name" value="Meroterpenoid_MTases"/>
</dbReference>
<dbReference type="GO" id="GO:0016740">
    <property type="term" value="F:transferase activity"/>
    <property type="evidence" value="ECO:0007669"/>
    <property type="project" value="UniProtKB-KW"/>
</dbReference>
<dbReference type="EMBL" id="MU006561">
    <property type="protein sequence ID" value="KAF2751876.1"/>
    <property type="molecule type" value="Genomic_DNA"/>
</dbReference>
<comment type="pathway">
    <text evidence="1">Secondary metabolite biosynthesis.</text>
</comment>
<protein>
    <recommendedName>
        <fullName evidence="5">Methyltransferase domain-containing protein</fullName>
    </recommendedName>
</protein>
<dbReference type="InterPro" id="IPR041698">
    <property type="entry name" value="Methyltransf_25"/>
</dbReference>
<evidence type="ECO:0000313" key="7">
    <source>
        <dbReference type="Proteomes" id="UP000799440"/>
    </source>
</evidence>
<dbReference type="AlphaFoldDB" id="A0A6A6VPZ6"/>
<keyword evidence="7" id="KW-1185">Reference proteome</keyword>
<dbReference type="SUPFAM" id="SSF53335">
    <property type="entry name" value="S-adenosyl-L-methionine-dependent methyltransferases"/>
    <property type="match status" value="1"/>
</dbReference>
<name>A0A6A6VPZ6_9PLEO</name>
<accession>A0A6A6VPZ6</accession>